<reference evidence="1 2" key="1">
    <citation type="journal article" date="2020" name="Mol. Plant">
        <title>The Chromosome-Based Rubber Tree Genome Provides New Insights into Spurge Genome Evolution and Rubber Biosynthesis.</title>
        <authorList>
            <person name="Liu J."/>
            <person name="Shi C."/>
            <person name="Shi C.C."/>
            <person name="Li W."/>
            <person name="Zhang Q.J."/>
            <person name="Zhang Y."/>
            <person name="Li K."/>
            <person name="Lu H.F."/>
            <person name="Shi C."/>
            <person name="Zhu S.T."/>
            <person name="Xiao Z.Y."/>
            <person name="Nan H."/>
            <person name="Yue Y."/>
            <person name="Zhu X.G."/>
            <person name="Wu Y."/>
            <person name="Hong X.N."/>
            <person name="Fan G.Y."/>
            <person name="Tong Y."/>
            <person name="Zhang D."/>
            <person name="Mao C.L."/>
            <person name="Liu Y.L."/>
            <person name="Hao S.J."/>
            <person name="Liu W.Q."/>
            <person name="Lv M.Q."/>
            <person name="Zhang H.B."/>
            <person name="Liu Y."/>
            <person name="Hu-Tang G.R."/>
            <person name="Wang J.P."/>
            <person name="Wang J.H."/>
            <person name="Sun Y.H."/>
            <person name="Ni S.B."/>
            <person name="Chen W.B."/>
            <person name="Zhang X.C."/>
            <person name="Jiao Y.N."/>
            <person name="Eichler E.E."/>
            <person name="Li G.H."/>
            <person name="Liu X."/>
            <person name="Gao L.Z."/>
        </authorList>
    </citation>
    <scope>NUCLEOTIDE SEQUENCE [LARGE SCALE GENOMIC DNA]</scope>
    <source>
        <strain evidence="2">cv. GT1</strain>
        <tissue evidence="1">Leaf</tissue>
    </source>
</reference>
<organism evidence="1 2">
    <name type="scientific">Hevea brasiliensis</name>
    <name type="common">Para rubber tree</name>
    <name type="synonym">Siphonia brasiliensis</name>
    <dbReference type="NCBI Taxonomy" id="3981"/>
    <lineage>
        <taxon>Eukaryota</taxon>
        <taxon>Viridiplantae</taxon>
        <taxon>Streptophyta</taxon>
        <taxon>Embryophyta</taxon>
        <taxon>Tracheophyta</taxon>
        <taxon>Spermatophyta</taxon>
        <taxon>Magnoliopsida</taxon>
        <taxon>eudicotyledons</taxon>
        <taxon>Gunneridae</taxon>
        <taxon>Pentapetalae</taxon>
        <taxon>rosids</taxon>
        <taxon>fabids</taxon>
        <taxon>Malpighiales</taxon>
        <taxon>Euphorbiaceae</taxon>
        <taxon>Crotonoideae</taxon>
        <taxon>Micrandreae</taxon>
        <taxon>Hevea</taxon>
    </lineage>
</organism>
<keyword evidence="2" id="KW-1185">Reference proteome</keyword>
<dbReference type="PANTHER" id="PTHR23272">
    <property type="entry name" value="BED FINGER-RELATED"/>
    <property type="match status" value="1"/>
</dbReference>
<dbReference type="InterPro" id="IPR012337">
    <property type="entry name" value="RNaseH-like_sf"/>
</dbReference>
<evidence type="ECO:0000313" key="1">
    <source>
        <dbReference type="EMBL" id="KAF2303060.1"/>
    </source>
</evidence>
<dbReference type="AlphaFoldDB" id="A0A6A6LNP5"/>
<dbReference type="PANTHER" id="PTHR23272:SF193">
    <property type="entry name" value="OS07G0624100 PROTEIN"/>
    <property type="match status" value="1"/>
</dbReference>
<gene>
    <name evidence="1" type="ORF">GH714_013118</name>
</gene>
<proteinExistence type="predicted"/>
<evidence type="ECO:0000313" key="2">
    <source>
        <dbReference type="Proteomes" id="UP000467840"/>
    </source>
</evidence>
<name>A0A6A6LNP5_HEVBR</name>
<dbReference type="Proteomes" id="UP000467840">
    <property type="component" value="Chromosome 16"/>
</dbReference>
<protein>
    <recommendedName>
        <fullName evidence="3">hAT-like transposase RNase-H fold domain-containing protein</fullName>
    </recommendedName>
</protein>
<dbReference type="EMBL" id="JAAGAX010000009">
    <property type="protein sequence ID" value="KAF2303060.1"/>
    <property type="molecule type" value="Genomic_DNA"/>
</dbReference>
<dbReference type="SUPFAM" id="SSF53098">
    <property type="entry name" value="Ribonuclease H-like"/>
    <property type="match status" value="1"/>
</dbReference>
<accession>A0A6A6LNP5</accession>
<sequence length="224" mass="26066">MLDVCNRWNSTYLMLNATQKFENAFDRYATVDPCFKLNLQSSDGLLDSLDWEHFRRVVDFLGHSYDPTLRISRSRYVTSNIFFNEISSVDCLLQEWQGSDNMELALVADPQYKLKFIEFALSTVYGKEKGMELAKKIKLVVYELFDEYKKIFQAENGSDNIVIRNTSENNESEGPKKKSRFNLGDQFLKHEIETGEANNKSDLDCYLNEGIKVLDEKEEFDILK</sequence>
<comment type="caution">
    <text evidence="1">The sequence shown here is derived from an EMBL/GenBank/DDBJ whole genome shotgun (WGS) entry which is preliminary data.</text>
</comment>
<evidence type="ECO:0008006" key="3">
    <source>
        <dbReference type="Google" id="ProtNLM"/>
    </source>
</evidence>